<reference evidence="1 2" key="1">
    <citation type="submission" date="2019-03" db="EMBL/GenBank/DDBJ databases">
        <title>Single cell metagenomics reveals metabolic interactions within the superorganism composed of flagellate Streblomastix strix and complex community of Bacteroidetes bacteria on its surface.</title>
        <authorList>
            <person name="Treitli S.C."/>
            <person name="Kolisko M."/>
            <person name="Husnik F."/>
            <person name="Keeling P."/>
            <person name="Hampl V."/>
        </authorList>
    </citation>
    <scope>NUCLEOTIDE SEQUENCE [LARGE SCALE GENOMIC DNA]</scope>
    <source>
        <strain evidence="1">ST1C</strain>
    </source>
</reference>
<dbReference type="AlphaFoldDB" id="A0A5J4V4E6"/>
<protein>
    <submittedName>
        <fullName evidence="1">Uncharacterized protein</fullName>
    </submittedName>
</protein>
<evidence type="ECO:0000313" key="2">
    <source>
        <dbReference type="Proteomes" id="UP000324800"/>
    </source>
</evidence>
<organism evidence="1 2">
    <name type="scientific">Streblomastix strix</name>
    <dbReference type="NCBI Taxonomy" id="222440"/>
    <lineage>
        <taxon>Eukaryota</taxon>
        <taxon>Metamonada</taxon>
        <taxon>Preaxostyla</taxon>
        <taxon>Oxymonadida</taxon>
        <taxon>Streblomastigidae</taxon>
        <taxon>Streblomastix</taxon>
    </lineage>
</organism>
<comment type="caution">
    <text evidence="1">The sequence shown here is derived from an EMBL/GenBank/DDBJ whole genome shotgun (WGS) entry which is preliminary data.</text>
</comment>
<name>A0A5J4V4E6_9EUKA</name>
<proteinExistence type="predicted"/>
<gene>
    <name evidence="1" type="ORF">EZS28_026834</name>
</gene>
<dbReference type="Proteomes" id="UP000324800">
    <property type="component" value="Unassembled WGS sequence"/>
</dbReference>
<sequence length="98" mass="10875">MGGQPSNKYLGANVYKPIGGVSTLEYSWVISSQFDGTGTWLRDAPFQIQKDDDYKNINWGIYIDRDCIVLKFYGQVVATTSAKSGIFHVGDYVVALSQ</sequence>
<dbReference type="EMBL" id="SNRW01009675">
    <property type="protein sequence ID" value="KAA6377639.1"/>
    <property type="molecule type" value="Genomic_DNA"/>
</dbReference>
<evidence type="ECO:0000313" key="1">
    <source>
        <dbReference type="EMBL" id="KAA6377639.1"/>
    </source>
</evidence>
<accession>A0A5J4V4E6</accession>